<feature type="region of interest" description="Disordered" evidence="1">
    <location>
        <begin position="63"/>
        <end position="83"/>
    </location>
</feature>
<evidence type="ECO:0000256" key="1">
    <source>
        <dbReference type="SAM" id="MobiDB-lite"/>
    </source>
</evidence>
<name>A0AAE0XEF7_9GAST</name>
<dbReference type="AlphaFoldDB" id="A0AAE0XEF7"/>
<comment type="caution">
    <text evidence="2">The sequence shown here is derived from an EMBL/GenBank/DDBJ whole genome shotgun (WGS) entry which is preliminary data.</text>
</comment>
<gene>
    <name evidence="2" type="ORF">RRG08_014220</name>
</gene>
<dbReference type="Proteomes" id="UP001283361">
    <property type="component" value="Unassembled WGS sequence"/>
</dbReference>
<dbReference type="EMBL" id="JAWDGP010008074">
    <property type="protein sequence ID" value="KAK3691838.1"/>
    <property type="molecule type" value="Genomic_DNA"/>
</dbReference>
<evidence type="ECO:0000313" key="3">
    <source>
        <dbReference type="Proteomes" id="UP001283361"/>
    </source>
</evidence>
<accession>A0AAE0XEF7</accession>
<keyword evidence="3" id="KW-1185">Reference proteome</keyword>
<proteinExistence type="predicted"/>
<organism evidence="2 3">
    <name type="scientific">Elysia crispata</name>
    <name type="common">lettuce slug</name>
    <dbReference type="NCBI Taxonomy" id="231223"/>
    <lineage>
        <taxon>Eukaryota</taxon>
        <taxon>Metazoa</taxon>
        <taxon>Spiralia</taxon>
        <taxon>Lophotrochozoa</taxon>
        <taxon>Mollusca</taxon>
        <taxon>Gastropoda</taxon>
        <taxon>Heterobranchia</taxon>
        <taxon>Euthyneura</taxon>
        <taxon>Panpulmonata</taxon>
        <taxon>Sacoglossa</taxon>
        <taxon>Placobranchoidea</taxon>
        <taxon>Plakobranchidae</taxon>
        <taxon>Elysia</taxon>
    </lineage>
</organism>
<sequence length="100" mass="11310">MSFLQKTLDFEEALYLNKIPICRSPCCHRVGRALWTGEGRVSDDLLSQAIEASSHQGHLRLLSDNRTKNHPSGKARLENQAPIPIRPGSRFTKRCIVAWL</sequence>
<reference evidence="2" key="1">
    <citation type="journal article" date="2023" name="G3 (Bethesda)">
        <title>A reference genome for the long-term kleptoplast-retaining sea slug Elysia crispata morphotype clarki.</title>
        <authorList>
            <person name="Eastman K.E."/>
            <person name="Pendleton A.L."/>
            <person name="Shaikh M.A."/>
            <person name="Suttiyut T."/>
            <person name="Ogas R."/>
            <person name="Tomko P."/>
            <person name="Gavelis G."/>
            <person name="Widhalm J.R."/>
            <person name="Wisecaver J.H."/>
        </authorList>
    </citation>
    <scope>NUCLEOTIDE SEQUENCE</scope>
    <source>
        <strain evidence="2">ECLA1</strain>
    </source>
</reference>
<evidence type="ECO:0000313" key="2">
    <source>
        <dbReference type="EMBL" id="KAK3691838.1"/>
    </source>
</evidence>
<protein>
    <submittedName>
        <fullName evidence="2">Uncharacterized protein</fullName>
    </submittedName>
</protein>